<feature type="chain" id="PRO_5041444330" evidence="1">
    <location>
        <begin position="21"/>
        <end position="312"/>
    </location>
</feature>
<sequence>MKRITLIVIGFAIFAMSCQTQESESATNFPSETPLQAGAEHNLYLQEILNYFGENPDVMTRASGTAEDFIKQMASVQTAALKNQNFRNMSTAQINAFVRNCVDVSVDPAIIAAVESSLTTKGFSIVPEMNRDAPLTAAVKGYMEEVERLETANDSDAVFKSKMQKAYLTWYRAADDDDDRKLIADAYNVFLGSWEYWTDNGRAWEIGLKSTRTIKSFLKKLVIADVKATAWACWKAKIYALVFWKAMLAAGASGSAYAAIRYLVFYEIIFHASADGMGYYRIGNQMFTVEEVKNMLCREIARQNPELNLSVE</sequence>
<evidence type="ECO:0000313" key="3">
    <source>
        <dbReference type="Proteomes" id="UP001055105"/>
    </source>
</evidence>
<proteinExistence type="predicted"/>
<keyword evidence="1" id="KW-0732">Signal</keyword>
<gene>
    <name evidence="2" type="ORF">CE91St16_06030</name>
</gene>
<organism evidence="2 3">
    <name type="scientific">Alistipes finegoldii</name>
    <dbReference type="NCBI Taxonomy" id="214856"/>
    <lineage>
        <taxon>Bacteria</taxon>
        <taxon>Pseudomonadati</taxon>
        <taxon>Bacteroidota</taxon>
        <taxon>Bacteroidia</taxon>
        <taxon>Bacteroidales</taxon>
        <taxon>Rikenellaceae</taxon>
        <taxon>Alistipes</taxon>
    </lineage>
</organism>
<dbReference type="EMBL" id="BQOL01000001">
    <property type="protein sequence ID" value="GKI17695.1"/>
    <property type="molecule type" value="Genomic_DNA"/>
</dbReference>
<dbReference type="PROSITE" id="PS51257">
    <property type="entry name" value="PROKAR_LIPOPROTEIN"/>
    <property type="match status" value="1"/>
</dbReference>
<protein>
    <submittedName>
        <fullName evidence="2">Uncharacterized protein</fullName>
    </submittedName>
</protein>
<dbReference type="RefSeq" id="WP_244076081.1">
    <property type="nucleotide sequence ID" value="NZ_AP025581.1"/>
</dbReference>
<dbReference type="AlphaFoldDB" id="A0AA37NYS6"/>
<dbReference type="Proteomes" id="UP001055105">
    <property type="component" value="Unassembled WGS sequence"/>
</dbReference>
<name>A0AA37NYS6_9BACT</name>
<evidence type="ECO:0000256" key="1">
    <source>
        <dbReference type="SAM" id="SignalP"/>
    </source>
</evidence>
<accession>A0AA37NYS6</accession>
<feature type="signal peptide" evidence="1">
    <location>
        <begin position="1"/>
        <end position="20"/>
    </location>
</feature>
<reference evidence="2" key="1">
    <citation type="submission" date="2022-01" db="EMBL/GenBank/DDBJ databases">
        <title>Novel bile acid biosynthetic pathways are enriched in the microbiome of centenarians.</title>
        <authorList>
            <person name="Sato Y."/>
            <person name="Atarashi K."/>
            <person name="Plichta R.D."/>
            <person name="Arai Y."/>
            <person name="Sasajima S."/>
            <person name="Kearney M.S."/>
            <person name="Suda W."/>
            <person name="Takeshita K."/>
            <person name="Sasaki T."/>
            <person name="Okamoto S."/>
            <person name="Skelly N.A."/>
            <person name="Okamura Y."/>
            <person name="Vlamakis H."/>
            <person name="Li Y."/>
            <person name="Tanoue T."/>
            <person name="Takei H."/>
            <person name="Nittono H."/>
            <person name="Narushima S."/>
            <person name="Irie J."/>
            <person name="Itoh H."/>
            <person name="Moriya K."/>
            <person name="Sugiura Y."/>
            <person name="Suematsu M."/>
            <person name="Moritoki N."/>
            <person name="Shibata S."/>
            <person name="Littman R.D."/>
            <person name="Fischbach A.M."/>
            <person name="Uwamino Y."/>
            <person name="Inoue T."/>
            <person name="Honda A."/>
            <person name="Hattori M."/>
            <person name="Murai T."/>
            <person name="Xavier J.R."/>
            <person name="Hirose N."/>
            <person name="Honda K."/>
        </authorList>
    </citation>
    <scope>NUCLEOTIDE SEQUENCE</scope>
    <source>
        <strain evidence="2">CE91-St16</strain>
    </source>
</reference>
<evidence type="ECO:0000313" key="2">
    <source>
        <dbReference type="EMBL" id="GKI17695.1"/>
    </source>
</evidence>
<comment type="caution">
    <text evidence="2">The sequence shown here is derived from an EMBL/GenBank/DDBJ whole genome shotgun (WGS) entry which is preliminary data.</text>
</comment>